<evidence type="ECO:0000256" key="1">
    <source>
        <dbReference type="SAM" id="SignalP"/>
    </source>
</evidence>
<dbReference type="Pfam" id="PF14534">
    <property type="entry name" value="DUF4440"/>
    <property type="match status" value="1"/>
</dbReference>
<proteinExistence type="predicted"/>
<reference evidence="3 4" key="1">
    <citation type="submission" date="2019-02" db="EMBL/GenBank/DDBJ databases">
        <title>Deep-cultivation of Planctomycetes and their phenomic and genomic characterization uncovers novel biology.</title>
        <authorList>
            <person name="Wiegand S."/>
            <person name="Jogler M."/>
            <person name="Boedeker C."/>
            <person name="Pinto D."/>
            <person name="Vollmers J."/>
            <person name="Rivas-Marin E."/>
            <person name="Kohn T."/>
            <person name="Peeters S.H."/>
            <person name="Heuer A."/>
            <person name="Rast P."/>
            <person name="Oberbeckmann S."/>
            <person name="Bunk B."/>
            <person name="Jeske O."/>
            <person name="Meyerdierks A."/>
            <person name="Storesund J.E."/>
            <person name="Kallscheuer N."/>
            <person name="Luecker S."/>
            <person name="Lage O.M."/>
            <person name="Pohl T."/>
            <person name="Merkel B.J."/>
            <person name="Hornburger P."/>
            <person name="Mueller R.-W."/>
            <person name="Bruemmer F."/>
            <person name="Labrenz M."/>
            <person name="Spormann A.M."/>
            <person name="Op den Camp H."/>
            <person name="Overmann J."/>
            <person name="Amann R."/>
            <person name="Jetten M.S.M."/>
            <person name="Mascher T."/>
            <person name="Medema M.H."/>
            <person name="Devos D.P."/>
            <person name="Kaster A.-K."/>
            <person name="Ovreas L."/>
            <person name="Rohde M."/>
            <person name="Galperin M.Y."/>
            <person name="Jogler C."/>
        </authorList>
    </citation>
    <scope>NUCLEOTIDE SEQUENCE [LARGE SCALE GENOMIC DNA]</scope>
    <source>
        <strain evidence="3 4">Spb1</strain>
    </source>
</reference>
<organism evidence="3 4">
    <name type="scientific">Planctopirus ephydatiae</name>
    <dbReference type="NCBI Taxonomy" id="2528019"/>
    <lineage>
        <taxon>Bacteria</taxon>
        <taxon>Pseudomonadati</taxon>
        <taxon>Planctomycetota</taxon>
        <taxon>Planctomycetia</taxon>
        <taxon>Planctomycetales</taxon>
        <taxon>Planctomycetaceae</taxon>
        <taxon>Planctopirus</taxon>
    </lineage>
</organism>
<keyword evidence="4" id="KW-1185">Reference proteome</keyword>
<feature type="domain" description="DUF4440" evidence="2">
    <location>
        <begin position="49"/>
        <end position="156"/>
    </location>
</feature>
<feature type="chain" id="PRO_5021813324" description="DUF4440 domain-containing protein" evidence="1">
    <location>
        <begin position="25"/>
        <end position="317"/>
    </location>
</feature>
<protein>
    <recommendedName>
        <fullName evidence="2">DUF4440 domain-containing protein</fullName>
    </recommendedName>
</protein>
<dbReference type="OrthoDB" id="263788at2"/>
<accession>A0A518GMG9</accession>
<evidence type="ECO:0000259" key="2">
    <source>
        <dbReference type="Pfam" id="PF14534"/>
    </source>
</evidence>
<dbReference type="InterPro" id="IPR011944">
    <property type="entry name" value="Steroid_delta5-4_isomerase"/>
</dbReference>
<dbReference type="AlphaFoldDB" id="A0A518GMG9"/>
<name>A0A518GMG9_9PLAN</name>
<dbReference type="EMBL" id="CP036299">
    <property type="protein sequence ID" value="QDV29779.1"/>
    <property type="molecule type" value="Genomic_DNA"/>
</dbReference>
<feature type="signal peptide" evidence="1">
    <location>
        <begin position="1"/>
        <end position="24"/>
    </location>
</feature>
<keyword evidence="1" id="KW-0732">Signal</keyword>
<evidence type="ECO:0000313" key="4">
    <source>
        <dbReference type="Proteomes" id="UP000315349"/>
    </source>
</evidence>
<dbReference type="Gene3D" id="3.10.450.50">
    <property type="match status" value="1"/>
</dbReference>
<sequence precursor="true">MRTRFVFALLAVFTLCLTVWQAQSLEPANSQEVPQSKKLNESIDLEELKASAAAFEKAFNAGDAKAIAAQFTELAETVDEEGNILEGRANIESRFAELFKDYPKAQIAVTLTSLRLIGPDVAVEDGYSLTTLDPSQPGSRSPYAVVYLKRDGKWLMASVRDFPAESTEATAHEELQALGWLVGHWVDESPEGRVETTCQWSEDSNYLMQDYVVKSRWGGVTKGSQRIGWDPLRRTVRSWAFDQSGAFTEATWTPLEDAWVVNAEGVTPDGRRVSVTRQITLFDNDSFQIDSRNLLVGNEIQPDASVRVVRRPPAPLQ</sequence>
<dbReference type="InterPro" id="IPR032710">
    <property type="entry name" value="NTF2-like_dom_sf"/>
</dbReference>
<dbReference type="InterPro" id="IPR027843">
    <property type="entry name" value="DUF4440"/>
</dbReference>
<gene>
    <name evidence="3" type="ORF">Spb1_16960</name>
</gene>
<evidence type="ECO:0000313" key="3">
    <source>
        <dbReference type="EMBL" id="QDV29779.1"/>
    </source>
</evidence>
<dbReference type="SUPFAM" id="SSF54427">
    <property type="entry name" value="NTF2-like"/>
    <property type="match status" value="1"/>
</dbReference>
<dbReference type="NCBIfam" id="TIGR02246">
    <property type="entry name" value="SgcJ/EcaC family oxidoreductase"/>
    <property type="match status" value="1"/>
</dbReference>
<dbReference type="Proteomes" id="UP000315349">
    <property type="component" value="Chromosome"/>
</dbReference>
<dbReference type="KEGG" id="peh:Spb1_16960"/>
<dbReference type="RefSeq" id="WP_145298125.1">
    <property type="nucleotide sequence ID" value="NZ_CP036299.1"/>
</dbReference>